<sequence length="122" mass="12286">MRRPASGRDERGLAVVVSTALLGVLVTVTLAAVGVTSVVLGHRAAQSAADLASLAAAGAVQDGGDACGAARRVAVRNHARVVRCQVEGFVVTVETEARTGRLPGGALELRARARAGPVGQLP</sequence>
<dbReference type="Pfam" id="PF13400">
    <property type="entry name" value="Tad"/>
    <property type="match status" value="1"/>
</dbReference>
<organism evidence="2 3">
    <name type="scientific">Nocardioides aurantiacus</name>
    <dbReference type="NCBI Taxonomy" id="86796"/>
    <lineage>
        <taxon>Bacteria</taxon>
        <taxon>Bacillati</taxon>
        <taxon>Actinomycetota</taxon>
        <taxon>Actinomycetes</taxon>
        <taxon>Propionibacteriales</taxon>
        <taxon>Nocardioidaceae</taxon>
        <taxon>Nocardioides</taxon>
    </lineage>
</organism>
<dbReference type="AlphaFoldDB" id="A0A3N2CPU2"/>
<evidence type="ECO:0000259" key="1">
    <source>
        <dbReference type="Pfam" id="PF13400"/>
    </source>
</evidence>
<dbReference type="EMBL" id="RKHO01000001">
    <property type="protein sequence ID" value="ROR89344.1"/>
    <property type="molecule type" value="Genomic_DNA"/>
</dbReference>
<dbReference type="RefSeq" id="WP_123388721.1">
    <property type="nucleotide sequence ID" value="NZ_RKHO01000001.1"/>
</dbReference>
<protein>
    <submittedName>
        <fullName evidence="2">Secretion/DNA translocation related TadE-like protein</fullName>
    </submittedName>
</protein>
<evidence type="ECO:0000313" key="2">
    <source>
        <dbReference type="EMBL" id="ROR89344.1"/>
    </source>
</evidence>
<keyword evidence="3" id="KW-1185">Reference proteome</keyword>
<reference evidence="2 3" key="1">
    <citation type="submission" date="2018-11" db="EMBL/GenBank/DDBJ databases">
        <title>Sequencing the genomes of 1000 actinobacteria strains.</title>
        <authorList>
            <person name="Klenk H.-P."/>
        </authorList>
    </citation>
    <scope>NUCLEOTIDE SEQUENCE [LARGE SCALE GENOMIC DNA]</scope>
    <source>
        <strain evidence="2 3">DSM 12652</strain>
    </source>
</reference>
<dbReference type="Proteomes" id="UP000281738">
    <property type="component" value="Unassembled WGS sequence"/>
</dbReference>
<name>A0A3N2CPU2_9ACTN</name>
<gene>
    <name evidence="2" type="ORF">EDD33_0164</name>
</gene>
<dbReference type="InterPro" id="IPR021202">
    <property type="entry name" value="Rv3654c-like"/>
</dbReference>
<dbReference type="InterPro" id="IPR028087">
    <property type="entry name" value="Tad_N"/>
</dbReference>
<evidence type="ECO:0000313" key="3">
    <source>
        <dbReference type="Proteomes" id="UP000281738"/>
    </source>
</evidence>
<dbReference type="NCBIfam" id="TIGR03816">
    <property type="entry name" value="tadE_like_DECH"/>
    <property type="match status" value="1"/>
</dbReference>
<comment type="caution">
    <text evidence="2">The sequence shown here is derived from an EMBL/GenBank/DDBJ whole genome shotgun (WGS) entry which is preliminary data.</text>
</comment>
<feature type="domain" description="Putative Flp pilus-assembly TadG-like N-terminal" evidence="1">
    <location>
        <begin position="14"/>
        <end position="58"/>
    </location>
</feature>
<accession>A0A3N2CPU2</accession>
<proteinExistence type="predicted"/>